<feature type="region of interest" description="Disordered" evidence="1">
    <location>
        <begin position="59"/>
        <end position="98"/>
    </location>
</feature>
<feature type="region of interest" description="Disordered" evidence="1">
    <location>
        <begin position="1"/>
        <end position="42"/>
    </location>
</feature>
<evidence type="ECO:0000313" key="4">
    <source>
        <dbReference type="Proteomes" id="UP000039046"/>
    </source>
</evidence>
<dbReference type="EMBL" id="CDHN01000001">
    <property type="protein sequence ID" value="CEJ81667.1"/>
    <property type="molecule type" value="Genomic_DNA"/>
</dbReference>
<dbReference type="InterPro" id="IPR051092">
    <property type="entry name" value="FYVE_RhoGEF_PH"/>
</dbReference>
<feature type="compositionally biased region" description="Acidic residues" evidence="1">
    <location>
        <begin position="88"/>
        <end position="98"/>
    </location>
</feature>
<sequence>MEDSLITSEIHPTSGHILNTGFMPFGTSSDHQPNEASETQPDITETLSDQLQNLHLQISLPDSRPSSTECSPNIIPATLADSRRNSDDTPDVMELDEDTTVPKPFHRWIRSLRRRAAHKRATGDHRRDESLFSSPNQSRQQSPSGRCKAQSSSGSSFNLLTTVRSAAVSTLSIGAAINPNTGVKPSRDASLSDENITMGHPERSASKESLSQRPQHTASRERSFQRRRILEELINTEEGYLGDLRFLMNVYITLFSSVPALSDSFRAAISHNLSQMIELHDEILGELHRAVPNSQYSATETHPPKPSPIHSQSHPHSLVTHRRCVSLDAVVDNVQIDRSDQNHQGMAVEPQVVGEVARIFGRKIKRFFVYTEYSARYEAIIQDLLTRHADLTTWSVYQRGLENLAAILDSCKNSDEASRRAMTVRDLLIKPIQRVCRYPLLFSELLKHTPEVDCPNSRMEIENSLFRLREATTEINRAADDLDMKNILQRT</sequence>
<feature type="compositionally biased region" description="Polar residues" evidence="1">
    <location>
        <begin position="1"/>
        <end position="11"/>
    </location>
</feature>
<dbReference type="GO" id="GO:0005085">
    <property type="term" value="F:guanyl-nucleotide exchange factor activity"/>
    <property type="evidence" value="ECO:0007669"/>
    <property type="project" value="InterPro"/>
</dbReference>
<dbReference type="InterPro" id="IPR035899">
    <property type="entry name" value="DBL_dom_sf"/>
</dbReference>
<feature type="compositionally biased region" description="Low complexity" evidence="1">
    <location>
        <begin position="133"/>
        <end position="144"/>
    </location>
</feature>
<dbReference type="GO" id="GO:0005737">
    <property type="term" value="C:cytoplasm"/>
    <property type="evidence" value="ECO:0007669"/>
    <property type="project" value="TreeGrafter"/>
</dbReference>
<dbReference type="PANTHER" id="PTHR12673:SF159">
    <property type="entry name" value="LD03170P"/>
    <property type="match status" value="1"/>
</dbReference>
<dbReference type="Gene3D" id="1.20.900.10">
    <property type="entry name" value="Dbl homology (DH) domain"/>
    <property type="match status" value="1"/>
</dbReference>
<feature type="compositionally biased region" description="Basic and acidic residues" evidence="1">
    <location>
        <begin position="121"/>
        <end position="130"/>
    </location>
</feature>
<evidence type="ECO:0000256" key="1">
    <source>
        <dbReference type="SAM" id="MobiDB-lite"/>
    </source>
</evidence>
<feature type="domain" description="DH" evidence="2">
    <location>
        <begin position="225"/>
        <end position="478"/>
    </location>
</feature>
<dbReference type="Proteomes" id="UP000039046">
    <property type="component" value="Unassembled WGS sequence"/>
</dbReference>
<keyword evidence="4" id="KW-1185">Reference proteome</keyword>
<dbReference type="PANTHER" id="PTHR12673">
    <property type="entry name" value="FACIOGENITAL DYSPLASIA PROTEIN"/>
    <property type="match status" value="1"/>
</dbReference>
<dbReference type="SUPFAM" id="SSF48065">
    <property type="entry name" value="DBL homology domain (DH-domain)"/>
    <property type="match status" value="1"/>
</dbReference>
<feature type="compositionally biased region" description="Polar residues" evidence="1">
    <location>
        <begin position="207"/>
        <end position="217"/>
    </location>
</feature>
<name>A0A0A1T5V8_9HYPO</name>
<gene>
    <name evidence="3" type="ORF">VHEMI01785</name>
</gene>
<dbReference type="Pfam" id="PF00621">
    <property type="entry name" value="RhoGEF"/>
    <property type="match status" value="1"/>
</dbReference>
<dbReference type="STRING" id="1531966.A0A0A1T5V8"/>
<organism evidence="3 4">
    <name type="scientific">[Torrubiella] hemipterigena</name>
    <dbReference type="NCBI Taxonomy" id="1531966"/>
    <lineage>
        <taxon>Eukaryota</taxon>
        <taxon>Fungi</taxon>
        <taxon>Dikarya</taxon>
        <taxon>Ascomycota</taxon>
        <taxon>Pezizomycotina</taxon>
        <taxon>Sordariomycetes</taxon>
        <taxon>Hypocreomycetidae</taxon>
        <taxon>Hypocreales</taxon>
        <taxon>Clavicipitaceae</taxon>
        <taxon>Clavicipitaceae incertae sedis</taxon>
        <taxon>'Torrubiella' clade</taxon>
    </lineage>
</organism>
<reference evidence="3 4" key="1">
    <citation type="journal article" date="2015" name="Genome Announc.">
        <title>Draft Genome Sequence and Gene Annotation of the Entomopathogenic Fungus Verticillium hemipterigenum.</title>
        <authorList>
            <person name="Horn F."/>
            <person name="Habel A."/>
            <person name="Scharf D.H."/>
            <person name="Dworschak J."/>
            <person name="Brakhage A.A."/>
            <person name="Guthke R."/>
            <person name="Hertweck C."/>
            <person name="Linde J."/>
        </authorList>
    </citation>
    <scope>NUCLEOTIDE SEQUENCE [LARGE SCALE GENOMIC DNA]</scope>
</reference>
<feature type="compositionally biased region" description="Polar residues" evidence="1">
    <location>
        <begin position="26"/>
        <end position="42"/>
    </location>
</feature>
<protein>
    <recommendedName>
        <fullName evidence="2">DH domain-containing protein</fullName>
    </recommendedName>
</protein>
<dbReference type="InterPro" id="IPR000219">
    <property type="entry name" value="DH_dom"/>
</dbReference>
<proteinExistence type="predicted"/>
<dbReference type="HOGENOM" id="CLU_555721_0_0_1"/>
<evidence type="ECO:0000313" key="3">
    <source>
        <dbReference type="EMBL" id="CEJ81667.1"/>
    </source>
</evidence>
<dbReference type="OrthoDB" id="8059989at2759"/>
<feature type="region of interest" description="Disordered" evidence="1">
    <location>
        <begin position="176"/>
        <end position="223"/>
    </location>
</feature>
<feature type="region of interest" description="Disordered" evidence="1">
    <location>
        <begin position="117"/>
        <end position="154"/>
    </location>
</feature>
<dbReference type="AlphaFoldDB" id="A0A0A1T5V8"/>
<dbReference type="PROSITE" id="PS50010">
    <property type="entry name" value="DH_2"/>
    <property type="match status" value="1"/>
</dbReference>
<evidence type="ECO:0000259" key="2">
    <source>
        <dbReference type="PROSITE" id="PS50010"/>
    </source>
</evidence>
<feature type="region of interest" description="Disordered" evidence="1">
    <location>
        <begin position="294"/>
        <end position="315"/>
    </location>
</feature>
<accession>A0A0A1T5V8</accession>
<dbReference type="SMART" id="SM00325">
    <property type="entry name" value="RhoGEF"/>
    <property type="match status" value="1"/>
</dbReference>